<evidence type="ECO:0000313" key="3">
    <source>
        <dbReference type="Proteomes" id="UP000658720"/>
    </source>
</evidence>
<feature type="transmembrane region" description="Helical" evidence="1">
    <location>
        <begin position="433"/>
        <end position="453"/>
    </location>
</feature>
<feature type="transmembrane region" description="Helical" evidence="1">
    <location>
        <begin position="318"/>
        <end position="338"/>
    </location>
</feature>
<gene>
    <name evidence="2" type="ORF">IQ217_05620</name>
</gene>
<evidence type="ECO:0000313" key="2">
    <source>
        <dbReference type="EMBL" id="MBE9253351.1"/>
    </source>
</evidence>
<organism evidence="2 3">
    <name type="scientific">Synechocystis salina LEGE 00031</name>
    <dbReference type="NCBI Taxonomy" id="1828736"/>
    <lineage>
        <taxon>Bacteria</taxon>
        <taxon>Bacillati</taxon>
        <taxon>Cyanobacteriota</taxon>
        <taxon>Cyanophyceae</taxon>
        <taxon>Synechococcales</taxon>
        <taxon>Merismopediaceae</taxon>
        <taxon>Synechocystis</taxon>
    </lineage>
</organism>
<reference evidence="2 3" key="1">
    <citation type="submission" date="2020-10" db="EMBL/GenBank/DDBJ databases">
        <authorList>
            <person name="Castelo-Branco R."/>
            <person name="Eusebio N."/>
            <person name="Adriana R."/>
            <person name="Vieira A."/>
            <person name="Brugerolle De Fraissinette N."/>
            <person name="Rezende De Castro R."/>
            <person name="Schneider M.P."/>
            <person name="Vasconcelos V."/>
            <person name="Leao P.N."/>
        </authorList>
    </citation>
    <scope>NUCLEOTIDE SEQUENCE [LARGE SCALE GENOMIC DNA]</scope>
    <source>
        <strain evidence="2 3">LEGE 00031</strain>
    </source>
</reference>
<comment type="caution">
    <text evidence="2">The sequence shown here is derived from an EMBL/GenBank/DDBJ whole genome shotgun (WGS) entry which is preliminary data.</text>
</comment>
<feature type="transmembrane region" description="Helical" evidence="1">
    <location>
        <begin position="93"/>
        <end position="115"/>
    </location>
</feature>
<feature type="transmembrane region" description="Helical" evidence="1">
    <location>
        <begin position="406"/>
        <end position="427"/>
    </location>
</feature>
<feature type="transmembrane region" description="Helical" evidence="1">
    <location>
        <begin position="205"/>
        <end position="235"/>
    </location>
</feature>
<keyword evidence="1" id="KW-1133">Transmembrane helix</keyword>
<accession>A0ABR9VPR7</accession>
<feature type="transmembrane region" description="Helical" evidence="1">
    <location>
        <begin position="256"/>
        <end position="279"/>
    </location>
</feature>
<keyword evidence="3" id="KW-1185">Reference proteome</keyword>
<feature type="transmembrane region" description="Helical" evidence="1">
    <location>
        <begin position="350"/>
        <end position="371"/>
    </location>
</feature>
<dbReference type="Proteomes" id="UP000658720">
    <property type="component" value="Unassembled WGS sequence"/>
</dbReference>
<proteinExistence type="predicted"/>
<name>A0ABR9VPR7_9SYNC</name>
<protein>
    <submittedName>
        <fullName evidence="2">APC family permease</fullName>
    </submittedName>
</protein>
<sequence length="622" mass="68694">MPSSPTHEHPVSSHPWWQVMCLTGVDYFSTLGYQPGIAVLAAGDMAPIATLILVLVTLFGALPVYRNVARLSPHGEGSIAMLEHSLPWWHGKFLVLILLGFAGTDFIITITLSAADATAHLVENPLLVRWLHGQEIPLTLILIALLGALFLKGFREVIGFAVVIVVVYLGLNLVVIGMGIYQISLNPMVFPQWQAGLSAHHHNPWIVLGISALLFPKLALGLSGFETGVVVMPLVKGDPTDQESNPVGRIRNTHHLLVTAAVIMSLFLLASIWVTTLLIPTAAFQPGGQANGRALAYLAHRYLGEIFGTVYDLSTITILWFAGASALAGLLNLVPRYLPRYGMAPEWTRAVKPLVIIFMAITFAITLIFRANVDAQGAAYATGVLVLMSSAAIAVALFFHRQRSRWSTGIFAAIALVFIYTTIINIIERPDGIRLAIFFITTIVTTSLISRVFRSTELRVTSIELDDSAQEILSKYQHQSIHLIAHRPFKKEFQEYRQKEQSARHNNHISKSDPLIFLEVDVVDASVFVDAIHVRGIYLDKYQILRVQSSAVPNAIAALLLYLRDQTGHLPSVYFGWTEGNPLEYLLRFLLFGEGDIPILTREVLRKAEPNPQNRPRIHVSG</sequence>
<dbReference type="RefSeq" id="WP_194019217.1">
    <property type="nucleotide sequence ID" value="NZ_JADEVV010000011.1"/>
</dbReference>
<keyword evidence="1" id="KW-0472">Membrane</keyword>
<evidence type="ECO:0000256" key="1">
    <source>
        <dbReference type="SAM" id="Phobius"/>
    </source>
</evidence>
<keyword evidence="1" id="KW-0812">Transmembrane</keyword>
<feature type="transmembrane region" description="Helical" evidence="1">
    <location>
        <begin position="377"/>
        <end position="399"/>
    </location>
</feature>
<feature type="transmembrane region" description="Helical" evidence="1">
    <location>
        <begin position="135"/>
        <end position="151"/>
    </location>
</feature>
<dbReference type="Gene3D" id="1.20.1740.10">
    <property type="entry name" value="Amino acid/polyamine transporter I"/>
    <property type="match status" value="1"/>
</dbReference>
<dbReference type="EMBL" id="JADEVV010000011">
    <property type="protein sequence ID" value="MBE9253351.1"/>
    <property type="molecule type" value="Genomic_DNA"/>
</dbReference>
<feature type="transmembrane region" description="Helical" evidence="1">
    <location>
        <begin position="158"/>
        <end position="185"/>
    </location>
</feature>
<feature type="transmembrane region" description="Helical" evidence="1">
    <location>
        <begin position="45"/>
        <end position="65"/>
    </location>
</feature>